<evidence type="ECO:0000256" key="1">
    <source>
        <dbReference type="SAM" id="Phobius"/>
    </source>
</evidence>
<gene>
    <name evidence="2" type="ORF">CAOG_000913</name>
</gene>
<evidence type="ECO:0000313" key="2">
    <source>
        <dbReference type="EMBL" id="KJE89449.1"/>
    </source>
</evidence>
<feature type="transmembrane region" description="Helical" evidence="1">
    <location>
        <begin position="12"/>
        <end position="37"/>
    </location>
</feature>
<dbReference type="PhylomeDB" id="A0A0D2X0Q1"/>
<dbReference type="AlphaFoldDB" id="A0A0D2X0Q1"/>
<dbReference type="Pfam" id="PF04749">
    <property type="entry name" value="PLAC8"/>
    <property type="match status" value="1"/>
</dbReference>
<keyword evidence="1" id="KW-0812">Transmembrane</keyword>
<accession>A0A0D2X0Q1</accession>
<dbReference type="NCBIfam" id="TIGR01571">
    <property type="entry name" value="A_thal_Cys_rich"/>
    <property type="match status" value="1"/>
</dbReference>
<dbReference type="eggNOG" id="ENOG502SD8R">
    <property type="taxonomic scope" value="Eukaryota"/>
</dbReference>
<dbReference type="InterPro" id="IPR006461">
    <property type="entry name" value="PLAC_motif_containing"/>
</dbReference>
<name>A0A0D2X0Q1_CAPO3</name>
<protein>
    <submittedName>
        <fullName evidence="2">Uncharacterized protein</fullName>
    </submittedName>
</protein>
<dbReference type="Proteomes" id="UP000008743">
    <property type="component" value="Unassembled WGS sequence"/>
</dbReference>
<keyword evidence="3" id="KW-1185">Reference proteome</keyword>
<dbReference type="EMBL" id="KE346360">
    <property type="protein sequence ID" value="KJE89449.1"/>
    <property type="molecule type" value="Genomic_DNA"/>
</dbReference>
<evidence type="ECO:0000313" key="3">
    <source>
        <dbReference type="Proteomes" id="UP000008743"/>
    </source>
</evidence>
<proteinExistence type="predicted"/>
<keyword evidence="1" id="KW-0472">Membrane</keyword>
<dbReference type="OrthoDB" id="1045822at2759"/>
<keyword evidence="1" id="KW-1133">Transmembrane helix</keyword>
<reference evidence="3" key="1">
    <citation type="submission" date="2011-02" db="EMBL/GenBank/DDBJ databases">
        <title>The Genome Sequence of Capsaspora owczarzaki ATCC 30864.</title>
        <authorList>
            <person name="Russ C."/>
            <person name="Cuomo C."/>
            <person name="Burger G."/>
            <person name="Gray M.W."/>
            <person name="Holland P.W.H."/>
            <person name="King N."/>
            <person name="Lang F.B.F."/>
            <person name="Roger A.J."/>
            <person name="Ruiz-Trillo I."/>
            <person name="Young S.K."/>
            <person name="Zeng Q."/>
            <person name="Gargeya S."/>
            <person name="Alvarado L."/>
            <person name="Berlin A."/>
            <person name="Chapman S.B."/>
            <person name="Chen Z."/>
            <person name="Freedman E."/>
            <person name="Gellesch M."/>
            <person name="Goldberg J."/>
            <person name="Griggs A."/>
            <person name="Gujja S."/>
            <person name="Heilman E."/>
            <person name="Heiman D."/>
            <person name="Howarth C."/>
            <person name="Mehta T."/>
            <person name="Neiman D."/>
            <person name="Pearson M."/>
            <person name="Roberts A."/>
            <person name="Saif S."/>
            <person name="Shea T."/>
            <person name="Shenoy N."/>
            <person name="Sisk P."/>
            <person name="Stolte C."/>
            <person name="Sykes S."/>
            <person name="White J."/>
            <person name="Yandava C."/>
            <person name="Haas B."/>
            <person name="Nusbaum C."/>
            <person name="Birren B."/>
        </authorList>
    </citation>
    <scope>NUCLEOTIDE SEQUENCE</scope>
    <source>
        <strain evidence="3">ATCC 30864</strain>
    </source>
</reference>
<organism evidence="2 3">
    <name type="scientific">Capsaspora owczarzaki (strain ATCC 30864)</name>
    <dbReference type="NCBI Taxonomy" id="595528"/>
    <lineage>
        <taxon>Eukaryota</taxon>
        <taxon>Filasterea</taxon>
        <taxon>Capsaspora</taxon>
    </lineage>
</organism>
<sequence length="148" mass="15740">MKASVAGGGRFLLCAFLNVPLVVELLYGSLAPVPLMLNNAPLMLNNATEILGGKAAFGLDGESCAKPCFSAGCRGTDGVFCTNGVIFQILPCVYIMWRSALRTKYGVQGNMLGDIIACCLCYQCAVMQDARELKLKGALYHDAKPPQA</sequence>
<dbReference type="InParanoid" id="A0A0D2X0Q1"/>